<dbReference type="KEGG" id="ome:OLMES_2822"/>
<dbReference type="Gene3D" id="3.40.50.2300">
    <property type="match status" value="1"/>
</dbReference>
<dbReference type="Pfam" id="PF00072">
    <property type="entry name" value="Response_reg"/>
    <property type="match status" value="1"/>
</dbReference>
<evidence type="ECO:0000259" key="3">
    <source>
        <dbReference type="PROSITE" id="PS50110"/>
    </source>
</evidence>
<accession>A0A1Y0I9F7</accession>
<dbReference type="GO" id="GO:0000160">
    <property type="term" value="P:phosphorelay signal transduction system"/>
    <property type="evidence" value="ECO:0007669"/>
    <property type="project" value="InterPro"/>
</dbReference>
<sequence length="121" mass="13500">MAKILTVDDAVSIRTALSHILSSLGHQVISKENGREALEYAREEEVDLVITDLNMPEMNGMSLIGSLRRLDTYQGVPILVMTTETDEYKKKKARGVGATGWIAKPFTEERIVNALQKVLRN</sequence>
<dbReference type="RefSeq" id="WP_087461823.1">
    <property type="nucleotide sequence ID" value="NZ_CP021425.1"/>
</dbReference>
<dbReference type="PANTHER" id="PTHR44591">
    <property type="entry name" value="STRESS RESPONSE REGULATOR PROTEIN 1"/>
    <property type="match status" value="1"/>
</dbReference>
<evidence type="ECO:0000256" key="2">
    <source>
        <dbReference type="PROSITE-ProRule" id="PRU00169"/>
    </source>
</evidence>
<reference evidence="4 5" key="1">
    <citation type="submission" date="2017-05" db="EMBL/GenBank/DDBJ databases">
        <title>Genomic insights into alkan degradation activity of Oleiphilus messinensis.</title>
        <authorList>
            <person name="Kozyavkin S.A."/>
            <person name="Slesarev A.I."/>
            <person name="Golyshin P.N."/>
            <person name="Korzhenkov A."/>
            <person name="Golyshina O.N."/>
            <person name="Toshchakov S.V."/>
        </authorList>
    </citation>
    <scope>NUCLEOTIDE SEQUENCE [LARGE SCALE GENOMIC DNA]</scope>
    <source>
        <strain evidence="4 5">ME102</strain>
    </source>
</reference>
<dbReference type="SUPFAM" id="SSF52172">
    <property type="entry name" value="CheY-like"/>
    <property type="match status" value="1"/>
</dbReference>
<dbReference type="PANTHER" id="PTHR44591:SF25">
    <property type="entry name" value="CHEMOTAXIS TWO-COMPONENT RESPONSE REGULATOR"/>
    <property type="match status" value="1"/>
</dbReference>
<dbReference type="OrthoDB" id="9800897at2"/>
<dbReference type="InterPro" id="IPR050595">
    <property type="entry name" value="Bact_response_regulator"/>
</dbReference>
<feature type="modified residue" description="4-aspartylphosphate" evidence="2">
    <location>
        <position position="52"/>
    </location>
</feature>
<dbReference type="AlphaFoldDB" id="A0A1Y0I9F7"/>
<name>A0A1Y0I9F7_9GAMM</name>
<protein>
    <submittedName>
        <fullName evidence="4">Response regulator receiver</fullName>
    </submittedName>
</protein>
<dbReference type="InterPro" id="IPR011006">
    <property type="entry name" value="CheY-like_superfamily"/>
</dbReference>
<evidence type="ECO:0000256" key="1">
    <source>
        <dbReference type="ARBA" id="ARBA00022553"/>
    </source>
</evidence>
<keyword evidence="5" id="KW-1185">Reference proteome</keyword>
<dbReference type="PROSITE" id="PS50110">
    <property type="entry name" value="RESPONSE_REGULATORY"/>
    <property type="match status" value="1"/>
</dbReference>
<dbReference type="SMART" id="SM00448">
    <property type="entry name" value="REC"/>
    <property type="match status" value="1"/>
</dbReference>
<dbReference type="EMBL" id="CP021425">
    <property type="protein sequence ID" value="ARU56870.1"/>
    <property type="molecule type" value="Genomic_DNA"/>
</dbReference>
<evidence type="ECO:0000313" key="4">
    <source>
        <dbReference type="EMBL" id="ARU56870.1"/>
    </source>
</evidence>
<feature type="domain" description="Response regulatory" evidence="3">
    <location>
        <begin position="3"/>
        <end position="119"/>
    </location>
</feature>
<organism evidence="4 5">
    <name type="scientific">Oleiphilus messinensis</name>
    <dbReference type="NCBI Taxonomy" id="141451"/>
    <lineage>
        <taxon>Bacteria</taxon>
        <taxon>Pseudomonadati</taxon>
        <taxon>Pseudomonadota</taxon>
        <taxon>Gammaproteobacteria</taxon>
        <taxon>Oceanospirillales</taxon>
        <taxon>Oleiphilaceae</taxon>
        <taxon>Oleiphilus</taxon>
    </lineage>
</organism>
<dbReference type="Proteomes" id="UP000196027">
    <property type="component" value="Chromosome"/>
</dbReference>
<keyword evidence="1 2" id="KW-0597">Phosphoprotein</keyword>
<gene>
    <name evidence="4" type="ORF">OLMES_2822</name>
</gene>
<dbReference type="InterPro" id="IPR001789">
    <property type="entry name" value="Sig_transdc_resp-reg_receiver"/>
</dbReference>
<proteinExistence type="predicted"/>
<evidence type="ECO:0000313" key="5">
    <source>
        <dbReference type="Proteomes" id="UP000196027"/>
    </source>
</evidence>